<protein>
    <recommendedName>
        <fullName evidence="2">Urate oxidase N-terminal domain-containing protein</fullName>
    </recommendedName>
</protein>
<dbReference type="AlphaFoldDB" id="A0A0S2F564"/>
<dbReference type="RefSeq" id="WP_057916427.1">
    <property type="nucleotide sequence ID" value="NZ_CP011129.1"/>
</dbReference>
<proteinExistence type="predicted"/>
<feature type="transmembrane region" description="Helical" evidence="1">
    <location>
        <begin position="171"/>
        <end position="192"/>
    </location>
</feature>
<feature type="domain" description="Urate oxidase N-terminal" evidence="2">
    <location>
        <begin position="5"/>
        <end position="293"/>
    </location>
</feature>
<reference evidence="3 4" key="1">
    <citation type="journal article" date="2015" name="BMC Genomics">
        <title>Comparative genomics and metabolic profiling of the genus Lysobacter.</title>
        <authorList>
            <person name="de Bruijn I."/>
            <person name="Cheng X."/>
            <person name="de Jager V."/>
            <person name="Exposito R.G."/>
            <person name="Watrous J."/>
            <person name="Patel N."/>
            <person name="Postma J."/>
            <person name="Dorrestein P.C."/>
            <person name="Kobayashi D."/>
            <person name="Raaijmakers J.M."/>
        </authorList>
    </citation>
    <scope>NUCLEOTIDE SEQUENCE [LARGE SCALE GENOMIC DNA]</scope>
    <source>
        <strain evidence="3 4">76</strain>
    </source>
</reference>
<feature type="transmembrane region" description="Helical" evidence="1">
    <location>
        <begin position="283"/>
        <end position="301"/>
    </location>
</feature>
<gene>
    <name evidence="3" type="ORF">LA76x_0498</name>
</gene>
<feature type="transmembrane region" description="Helical" evidence="1">
    <location>
        <begin position="244"/>
        <end position="262"/>
    </location>
</feature>
<dbReference type="Proteomes" id="UP000060787">
    <property type="component" value="Chromosome"/>
</dbReference>
<dbReference type="STRING" id="84531.LA76x_0498"/>
<dbReference type="PATRIC" id="fig|84531.8.peg.519"/>
<dbReference type="EMBL" id="CP011129">
    <property type="protein sequence ID" value="ALN78659.1"/>
    <property type="molecule type" value="Genomic_DNA"/>
</dbReference>
<feature type="transmembrane region" description="Helical" evidence="1">
    <location>
        <begin position="113"/>
        <end position="133"/>
    </location>
</feature>
<feature type="transmembrane region" description="Helical" evidence="1">
    <location>
        <begin position="145"/>
        <end position="165"/>
    </location>
</feature>
<name>A0A0S2F564_LYSAN</name>
<evidence type="ECO:0000259" key="2">
    <source>
        <dbReference type="Pfam" id="PF06181"/>
    </source>
</evidence>
<keyword evidence="1" id="KW-0812">Transmembrane</keyword>
<evidence type="ECO:0000256" key="1">
    <source>
        <dbReference type="SAM" id="Phobius"/>
    </source>
</evidence>
<evidence type="ECO:0000313" key="4">
    <source>
        <dbReference type="Proteomes" id="UP000060787"/>
    </source>
</evidence>
<dbReference type="InterPro" id="IPR010389">
    <property type="entry name" value="Urate_ox_N"/>
</dbReference>
<keyword evidence="1" id="KW-0472">Membrane</keyword>
<keyword evidence="4" id="KW-1185">Reference proteome</keyword>
<feature type="transmembrane region" description="Helical" evidence="1">
    <location>
        <begin position="81"/>
        <end position="98"/>
    </location>
</feature>
<feature type="transmembrane region" description="Helical" evidence="1">
    <location>
        <begin position="12"/>
        <end position="31"/>
    </location>
</feature>
<evidence type="ECO:0000313" key="3">
    <source>
        <dbReference type="EMBL" id="ALN78659.1"/>
    </source>
</evidence>
<keyword evidence="1" id="KW-1133">Transmembrane helix</keyword>
<accession>A0A0S2F564</accession>
<dbReference type="Pfam" id="PF06181">
    <property type="entry name" value="Urate_ox_N"/>
    <property type="match status" value="1"/>
</dbReference>
<sequence>MMDALIDFMTDIVRWLHVIAAIAWMGFVLWLRRLVMRARPFLSSAADVEVWDTHSLGFWKTERITHPSASDLERLVLSFNLIRWLFGTGLILFSLIYYRQPQIYLLDPSDPSLSSRAAIALSLAGFIGAPLINEAVNRIPLNRQAIYYGACAVHVLAWTSLYANLFAQQGAMIQIGAMLGITVSVNILGYLYPATREAMAAVMRGERFDPIKKLYWDRRNQHSFLLPAVVFLMLSNHFGGAIKANGHAFVTIATVLALSVASRHVLEIIHRNGGTMPTRLRRAAVAAAFALAMALAWLAGFEHKADLQAKADAPADIPFIAADAGVPSARAVSRSPVP</sequence>
<organism evidence="3 4">
    <name type="scientific">Lysobacter antibioticus</name>
    <dbReference type="NCBI Taxonomy" id="84531"/>
    <lineage>
        <taxon>Bacteria</taxon>
        <taxon>Pseudomonadati</taxon>
        <taxon>Pseudomonadota</taxon>
        <taxon>Gammaproteobacteria</taxon>
        <taxon>Lysobacterales</taxon>
        <taxon>Lysobacteraceae</taxon>
        <taxon>Lysobacter</taxon>
    </lineage>
</organism>
<feature type="transmembrane region" description="Helical" evidence="1">
    <location>
        <begin position="222"/>
        <end position="238"/>
    </location>
</feature>
<dbReference type="KEGG" id="lab:LA76x_0498"/>